<accession>A0A8K0NKU9</accession>
<feature type="region of interest" description="Disordered" evidence="1">
    <location>
        <begin position="32"/>
        <end position="100"/>
    </location>
</feature>
<dbReference type="Proteomes" id="UP000811619">
    <property type="component" value="Unassembled WGS sequence"/>
</dbReference>
<dbReference type="EMBL" id="SRPY01000104">
    <property type="protein sequence ID" value="KAG5928678.1"/>
    <property type="molecule type" value="Genomic_DNA"/>
</dbReference>
<organism evidence="2 3">
    <name type="scientific">Claviceps africana</name>
    <dbReference type="NCBI Taxonomy" id="83212"/>
    <lineage>
        <taxon>Eukaryota</taxon>
        <taxon>Fungi</taxon>
        <taxon>Dikarya</taxon>
        <taxon>Ascomycota</taxon>
        <taxon>Pezizomycotina</taxon>
        <taxon>Sordariomycetes</taxon>
        <taxon>Hypocreomycetidae</taxon>
        <taxon>Hypocreales</taxon>
        <taxon>Clavicipitaceae</taxon>
        <taxon>Claviceps</taxon>
    </lineage>
</organism>
<gene>
    <name evidence="2" type="ORF">E4U42_000210</name>
</gene>
<evidence type="ECO:0000256" key="1">
    <source>
        <dbReference type="SAM" id="MobiDB-lite"/>
    </source>
</evidence>
<name>A0A8K0NKU9_9HYPO</name>
<feature type="compositionally biased region" description="Basic and acidic residues" evidence="1">
    <location>
        <begin position="78"/>
        <end position="91"/>
    </location>
</feature>
<keyword evidence="3" id="KW-1185">Reference proteome</keyword>
<comment type="caution">
    <text evidence="2">The sequence shown here is derived from an EMBL/GenBank/DDBJ whole genome shotgun (WGS) entry which is preliminary data.</text>
</comment>
<evidence type="ECO:0000313" key="2">
    <source>
        <dbReference type="EMBL" id="KAG5928678.1"/>
    </source>
</evidence>
<proteinExistence type="predicted"/>
<reference evidence="2" key="1">
    <citation type="journal article" date="2020" name="bioRxiv">
        <title>Whole genome comparisons of ergot fungi reveals the divergence and evolution of species within the genus Claviceps are the result of varying mechanisms driving genome evolution and host range expansion.</title>
        <authorList>
            <person name="Wyka S.A."/>
            <person name="Mondo S.J."/>
            <person name="Liu M."/>
            <person name="Dettman J."/>
            <person name="Nalam V."/>
            <person name="Broders K.D."/>
        </authorList>
    </citation>
    <scope>NUCLEOTIDE SEQUENCE</scope>
    <source>
        <strain evidence="2">CCC 489</strain>
    </source>
</reference>
<protein>
    <submittedName>
        <fullName evidence="2">Uncharacterized protein</fullName>
    </submittedName>
</protein>
<dbReference type="AlphaFoldDB" id="A0A8K0NKU9"/>
<sequence length="119" mass="12573">MLKQVEAGIPTCTPVPVPVPVAVEASIRPKIAKSAPGDATGHFPPRNRPKGIPREPVQGDGPPSRLALGLAPGKKHARQETRQAVDRHDAHNLPSAAPRFIPARTLTRAARPGQPAAFL</sequence>
<evidence type="ECO:0000313" key="3">
    <source>
        <dbReference type="Proteomes" id="UP000811619"/>
    </source>
</evidence>